<evidence type="ECO:0000259" key="2">
    <source>
        <dbReference type="PROSITE" id="PS50011"/>
    </source>
</evidence>
<dbReference type="PROSITE" id="PS50011">
    <property type="entry name" value="PROTEIN_KINASE_DOM"/>
    <property type="match status" value="1"/>
</dbReference>
<keyword evidence="1" id="KW-0067">ATP-binding</keyword>
<reference evidence="3 4" key="1">
    <citation type="submission" date="2018-02" db="EMBL/GenBank/DDBJ databases">
        <title>The genomes of Aspergillus section Nigri reveals drivers in fungal speciation.</title>
        <authorList>
            <consortium name="DOE Joint Genome Institute"/>
            <person name="Vesth T.C."/>
            <person name="Nybo J."/>
            <person name="Theobald S."/>
            <person name="Brandl J."/>
            <person name="Frisvad J.C."/>
            <person name="Nielsen K.F."/>
            <person name="Lyhne E.K."/>
            <person name="Kogle M.E."/>
            <person name="Kuo A."/>
            <person name="Riley R."/>
            <person name="Clum A."/>
            <person name="Nolan M."/>
            <person name="Lipzen A."/>
            <person name="Salamov A."/>
            <person name="Henrissat B."/>
            <person name="Wiebenga A."/>
            <person name="De vries R.P."/>
            <person name="Grigoriev I.V."/>
            <person name="Mortensen U.H."/>
            <person name="Andersen M.R."/>
            <person name="Baker S.E."/>
        </authorList>
    </citation>
    <scope>NUCLEOTIDE SEQUENCE [LARGE SCALE GENOMIC DNA]</scope>
    <source>
        <strain evidence="3 4">CBS 121593</strain>
    </source>
</reference>
<dbReference type="AlphaFoldDB" id="A0A395H8I4"/>
<dbReference type="GO" id="GO:0005524">
    <property type="term" value="F:ATP binding"/>
    <property type="evidence" value="ECO:0007669"/>
    <property type="project" value="UniProtKB-UniRule"/>
</dbReference>
<protein>
    <recommendedName>
        <fullName evidence="2">Protein kinase domain-containing protein</fullName>
    </recommendedName>
</protein>
<dbReference type="RefSeq" id="XP_025577515.1">
    <property type="nucleotide sequence ID" value="XM_025718977.1"/>
</dbReference>
<evidence type="ECO:0000313" key="3">
    <source>
        <dbReference type="EMBL" id="RAL03188.1"/>
    </source>
</evidence>
<dbReference type="InterPro" id="IPR000719">
    <property type="entry name" value="Prot_kinase_dom"/>
</dbReference>
<evidence type="ECO:0000313" key="4">
    <source>
        <dbReference type="Proteomes" id="UP000249402"/>
    </source>
</evidence>
<gene>
    <name evidence="3" type="ORF">BO80DRAFT_423155</name>
</gene>
<keyword evidence="1" id="KW-0547">Nucleotide-binding</keyword>
<proteinExistence type="predicted"/>
<dbReference type="Proteomes" id="UP000249402">
    <property type="component" value="Unassembled WGS sequence"/>
</dbReference>
<dbReference type="SUPFAM" id="SSF56112">
    <property type="entry name" value="Protein kinase-like (PK-like)"/>
    <property type="match status" value="1"/>
</dbReference>
<dbReference type="InterPro" id="IPR011009">
    <property type="entry name" value="Kinase-like_dom_sf"/>
</dbReference>
<dbReference type="InterPro" id="IPR017441">
    <property type="entry name" value="Protein_kinase_ATP_BS"/>
</dbReference>
<feature type="binding site" evidence="1">
    <location>
        <position position="115"/>
    </location>
    <ligand>
        <name>ATP</name>
        <dbReference type="ChEBI" id="CHEBI:30616"/>
    </ligand>
</feature>
<keyword evidence="4" id="KW-1185">Reference proteome</keyword>
<dbReference type="OrthoDB" id="4267316at2759"/>
<dbReference type="PROSITE" id="PS00107">
    <property type="entry name" value="PROTEIN_KINASE_ATP"/>
    <property type="match status" value="1"/>
</dbReference>
<name>A0A395H8I4_9EURO</name>
<dbReference type="EMBL" id="KZ824428">
    <property type="protein sequence ID" value="RAL03188.1"/>
    <property type="molecule type" value="Genomic_DNA"/>
</dbReference>
<sequence length="327" mass="37615">MDPTTGNYPKPPVPFIRGRVFPVRSHVTPPPTLVTRDCCRNFHHGREERAQLTPVARSLKHPPLPGDLGSDTLEFEILDPIRVGDGHNAQVFNVRISNTQPKSEIFQGRKELVAKVYDPLYLDDDDGFLNPFLCVDKHYTHEVHAYHVLSNLQGYLIPRFYGSYSLDIECEGADHRSDTRTVRLILIEPIPGVSMREADRSKIPQPERQQIIKSVIDFETEAYRRDIILTDLSPRNVMMVPPGLHPGGNLIFLDFGGAIFNRRLDEPVAAHLELFLGQYISPLIRWHGLLMLDFEEWVDWEWKPWVESEYAHTADTITPEMRAWYCP</sequence>
<dbReference type="GO" id="GO:0004672">
    <property type="term" value="F:protein kinase activity"/>
    <property type="evidence" value="ECO:0007669"/>
    <property type="project" value="InterPro"/>
</dbReference>
<organism evidence="3 4">
    <name type="scientific">Aspergillus ibericus CBS 121593</name>
    <dbReference type="NCBI Taxonomy" id="1448316"/>
    <lineage>
        <taxon>Eukaryota</taxon>
        <taxon>Fungi</taxon>
        <taxon>Dikarya</taxon>
        <taxon>Ascomycota</taxon>
        <taxon>Pezizomycotina</taxon>
        <taxon>Eurotiomycetes</taxon>
        <taxon>Eurotiomycetidae</taxon>
        <taxon>Eurotiales</taxon>
        <taxon>Aspergillaceae</taxon>
        <taxon>Aspergillus</taxon>
        <taxon>Aspergillus subgen. Circumdati</taxon>
    </lineage>
</organism>
<dbReference type="GeneID" id="37223842"/>
<dbReference type="VEuPathDB" id="FungiDB:BO80DRAFT_423155"/>
<accession>A0A395H8I4</accession>
<feature type="domain" description="Protein kinase" evidence="2">
    <location>
        <begin position="77"/>
        <end position="327"/>
    </location>
</feature>
<evidence type="ECO:0000256" key="1">
    <source>
        <dbReference type="PROSITE-ProRule" id="PRU10141"/>
    </source>
</evidence>